<dbReference type="AlphaFoldDB" id="A0A915EFL4"/>
<protein>
    <submittedName>
        <fullName evidence="2">Uncharacterized protein</fullName>
    </submittedName>
</protein>
<accession>A0A915EFL4</accession>
<keyword evidence="1" id="KW-1185">Reference proteome</keyword>
<name>A0A915EFL4_9BILA</name>
<proteinExistence type="predicted"/>
<organism evidence="1 2">
    <name type="scientific">Ditylenchus dipsaci</name>
    <dbReference type="NCBI Taxonomy" id="166011"/>
    <lineage>
        <taxon>Eukaryota</taxon>
        <taxon>Metazoa</taxon>
        <taxon>Ecdysozoa</taxon>
        <taxon>Nematoda</taxon>
        <taxon>Chromadorea</taxon>
        <taxon>Rhabditida</taxon>
        <taxon>Tylenchina</taxon>
        <taxon>Tylenchomorpha</taxon>
        <taxon>Sphaerularioidea</taxon>
        <taxon>Anguinidae</taxon>
        <taxon>Anguininae</taxon>
        <taxon>Ditylenchus</taxon>
    </lineage>
</organism>
<sequence length="69" mass="8253">MLLENVMMWLYQKQNVPLQVDSESCSGLFNATRTNTLRLNNKMESWVWTSRLREFVARLCDLKSKHVKY</sequence>
<dbReference type="Proteomes" id="UP000887574">
    <property type="component" value="Unplaced"/>
</dbReference>
<evidence type="ECO:0000313" key="2">
    <source>
        <dbReference type="WBParaSite" id="jg4810"/>
    </source>
</evidence>
<dbReference type="WBParaSite" id="jg4810">
    <property type="protein sequence ID" value="jg4810"/>
    <property type="gene ID" value="jg4810"/>
</dbReference>
<evidence type="ECO:0000313" key="1">
    <source>
        <dbReference type="Proteomes" id="UP000887574"/>
    </source>
</evidence>
<reference evidence="2" key="1">
    <citation type="submission" date="2022-11" db="UniProtKB">
        <authorList>
            <consortium name="WormBaseParasite"/>
        </authorList>
    </citation>
    <scope>IDENTIFICATION</scope>
</reference>